<dbReference type="PANTHER" id="PTHR13774">
    <property type="entry name" value="PHENAZINE BIOSYNTHESIS PROTEIN"/>
    <property type="match status" value="1"/>
</dbReference>
<reference evidence="3" key="1">
    <citation type="submission" date="2020-05" db="EMBL/GenBank/DDBJ databases">
        <authorList>
            <person name="Chiriac C."/>
            <person name="Salcher M."/>
            <person name="Ghai R."/>
            <person name="Kavagutti S V."/>
        </authorList>
    </citation>
    <scope>NUCLEOTIDE SEQUENCE</scope>
</reference>
<dbReference type="AlphaFoldDB" id="A0A6J7D3W2"/>
<dbReference type="GO" id="GO:0016853">
    <property type="term" value="F:isomerase activity"/>
    <property type="evidence" value="ECO:0007669"/>
    <property type="project" value="UniProtKB-KW"/>
</dbReference>
<dbReference type="PANTHER" id="PTHR13774:SF17">
    <property type="entry name" value="PHENAZINE BIOSYNTHESIS-LIKE DOMAIN-CONTAINING PROTEIN"/>
    <property type="match status" value="1"/>
</dbReference>
<proteinExistence type="inferred from homology"/>
<evidence type="ECO:0000313" key="3">
    <source>
        <dbReference type="EMBL" id="CAB4865652.1"/>
    </source>
</evidence>
<keyword evidence="2" id="KW-0413">Isomerase</keyword>
<dbReference type="NCBIfam" id="TIGR00654">
    <property type="entry name" value="PhzF_family"/>
    <property type="match status" value="1"/>
</dbReference>
<protein>
    <submittedName>
        <fullName evidence="3">Unannotated protein</fullName>
    </submittedName>
</protein>
<evidence type="ECO:0000256" key="2">
    <source>
        <dbReference type="ARBA" id="ARBA00023235"/>
    </source>
</evidence>
<sequence>MFAVATSTSAPYAGLPSNCGNLVGMESVGSTFGHRIWWVDAFTGDAARGNPAVVVLLERPVADSDLQQIAFELGVSETAFVRRVGDTWSLRWFTPTVEVDLCGHATLATLHVLLTELGVPDGEFYFQTRAGVLSGRRLQHGLLGVDLPRSHLEPLEPSVLNGALGDVSEVYQAGAQSVLAVVKDYDTLCGLIVDPMSLFLVPSSIVIAVCEGGPQVDASVRVFAPRLGLAEDPVTGSAMCSVAPWWANRSGMPTLSVRQASARGGVMYSRLFERNVEVAGYARTFFGGDLRA</sequence>
<name>A0A6J7D3W2_9ZZZZ</name>
<accession>A0A6J7D3W2</accession>
<evidence type="ECO:0000256" key="1">
    <source>
        <dbReference type="ARBA" id="ARBA00008270"/>
    </source>
</evidence>
<organism evidence="3">
    <name type="scientific">freshwater metagenome</name>
    <dbReference type="NCBI Taxonomy" id="449393"/>
    <lineage>
        <taxon>unclassified sequences</taxon>
        <taxon>metagenomes</taxon>
        <taxon>ecological metagenomes</taxon>
    </lineage>
</organism>
<dbReference type="SUPFAM" id="SSF54506">
    <property type="entry name" value="Diaminopimelate epimerase-like"/>
    <property type="match status" value="1"/>
</dbReference>
<dbReference type="EMBL" id="CAFBLN010000014">
    <property type="protein sequence ID" value="CAB4865652.1"/>
    <property type="molecule type" value="Genomic_DNA"/>
</dbReference>
<dbReference type="Pfam" id="PF02567">
    <property type="entry name" value="PhzC-PhzF"/>
    <property type="match status" value="1"/>
</dbReference>
<gene>
    <name evidence="3" type="ORF">UFOPK3381_00505</name>
</gene>
<dbReference type="InterPro" id="IPR003719">
    <property type="entry name" value="Phenazine_PhzF-like"/>
</dbReference>
<dbReference type="PIRSF" id="PIRSF016184">
    <property type="entry name" value="PhzC_PhzF"/>
    <property type="match status" value="1"/>
</dbReference>
<dbReference type="Gene3D" id="3.10.310.10">
    <property type="entry name" value="Diaminopimelate Epimerase, Chain A, domain 1"/>
    <property type="match status" value="2"/>
</dbReference>
<comment type="similarity">
    <text evidence="1">Belongs to the PhzF family.</text>
</comment>
<dbReference type="GO" id="GO:0005737">
    <property type="term" value="C:cytoplasm"/>
    <property type="evidence" value="ECO:0007669"/>
    <property type="project" value="TreeGrafter"/>
</dbReference>